<reference evidence="1 2" key="1">
    <citation type="journal article" date="2015" name="Nat. Commun.">
        <title>Outbred genome sequencing and CRISPR/Cas9 gene editing in butterflies.</title>
        <authorList>
            <person name="Li X."/>
            <person name="Fan D."/>
            <person name="Zhang W."/>
            <person name="Liu G."/>
            <person name="Zhang L."/>
            <person name="Zhao L."/>
            <person name="Fang X."/>
            <person name="Chen L."/>
            <person name="Dong Y."/>
            <person name="Chen Y."/>
            <person name="Ding Y."/>
            <person name="Zhao R."/>
            <person name="Feng M."/>
            <person name="Zhu Y."/>
            <person name="Feng Y."/>
            <person name="Jiang X."/>
            <person name="Zhu D."/>
            <person name="Xiang H."/>
            <person name="Feng X."/>
            <person name="Li S."/>
            <person name="Wang J."/>
            <person name="Zhang G."/>
            <person name="Kronforst M.R."/>
            <person name="Wang W."/>
        </authorList>
    </citation>
    <scope>NUCLEOTIDE SEQUENCE [LARGE SCALE GENOMIC DNA]</scope>
    <source>
        <strain evidence="1">Ya'a_city_454_Pm</strain>
        <tissue evidence="1">Whole body</tissue>
    </source>
</reference>
<evidence type="ECO:0000313" key="2">
    <source>
        <dbReference type="Proteomes" id="UP000053240"/>
    </source>
</evidence>
<sequence length="67" mass="6979">MLISAGSGPTPEFSPASCCAPWKMEPAPTASAAISQTLNISPNVLQSLTAKSTQDVVKEATARSFQR</sequence>
<accession>A0A194RGF8</accession>
<dbReference type="InParanoid" id="A0A194RGF8"/>
<keyword evidence="2" id="KW-1185">Reference proteome</keyword>
<name>A0A194RGF8_PAPMA</name>
<protein>
    <submittedName>
        <fullName evidence="1">Uncharacterized protein</fullName>
    </submittedName>
</protein>
<evidence type="ECO:0000313" key="1">
    <source>
        <dbReference type="EMBL" id="KPJ16903.1"/>
    </source>
</evidence>
<dbReference type="EMBL" id="KQ460205">
    <property type="protein sequence ID" value="KPJ16903.1"/>
    <property type="molecule type" value="Genomic_DNA"/>
</dbReference>
<organism evidence="1 2">
    <name type="scientific">Papilio machaon</name>
    <name type="common">Old World swallowtail butterfly</name>
    <dbReference type="NCBI Taxonomy" id="76193"/>
    <lineage>
        <taxon>Eukaryota</taxon>
        <taxon>Metazoa</taxon>
        <taxon>Ecdysozoa</taxon>
        <taxon>Arthropoda</taxon>
        <taxon>Hexapoda</taxon>
        <taxon>Insecta</taxon>
        <taxon>Pterygota</taxon>
        <taxon>Neoptera</taxon>
        <taxon>Endopterygota</taxon>
        <taxon>Lepidoptera</taxon>
        <taxon>Glossata</taxon>
        <taxon>Ditrysia</taxon>
        <taxon>Papilionoidea</taxon>
        <taxon>Papilionidae</taxon>
        <taxon>Papilioninae</taxon>
        <taxon>Papilio</taxon>
    </lineage>
</organism>
<proteinExistence type="predicted"/>
<dbReference type="Proteomes" id="UP000053240">
    <property type="component" value="Unassembled WGS sequence"/>
</dbReference>
<dbReference type="AlphaFoldDB" id="A0A194RGF8"/>
<gene>
    <name evidence="1" type="ORF">RR48_13759</name>
</gene>